<gene>
    <name evidence="2" type="ORF">HGA15_09935</name>
</gene>
<feature type="domain" description="SnoaL-like" evidence="1">
    <location>
        <begin position="8"/>
        <end position="114"/>
    </location>
</feature>
<evidence type="ECO:0000259" key="1">
    <source>
        <dbReference type="Pfam" id="PF12680"/>
    </source>
</evidence>
<evidence type="ECO:0000313" key="3">
    <source>
        <dbReference type="Proteomes" id="UP000570678"/>
    </source>
</evidence>
<organism evidence="2 3">
    <name type="scientific">Nocardia flavorosea</name>
    <dbReference type="NCBI Taxonomy" id="53429"/>
    <lineage>
        <taxon>Bacteria</taxon>
        <taxon>Bacillati</taxon>
        <taxon>Actinomycetota</taxon>
        <taxon>Actinomycetes</taxon>
        <taxon>Mycobacteriales</taxon>
        <taxon>Nocardiaceae</taxon>
        <taxon>Nocardia</taxon>
    </lineage>
</organism>
<dbReference type="Gene3D" id="3.10.450.50">
    <property type="match status" value="1"/>
</dbReference>
<dbReference type="SUPFAM" id="SSF54427">
    <property type="entry name" value="NTF2-like"/>
    <property type="match status" value="1"/>
</dbReference>
<accession>A0A846YA65</accession>
<sequence>MSVRKLAEEYYGLIDSGRLDEAAALMTDDVKLTFANAEPVTGRDAATASIQYVLDQTTKIEHKVVHWIEPHPATDGVTEVMFEIRIHYWLKSGKEVDIPGAVYATVNADNKITEQRLYGDLTEVFAG</sequence>
<dbReference type="EMBL" id="JAAXOT010000004">
    <property type="protein sequence ID" value="NKY56466.1"/>
    <property type="molecule type" value="Genomic_DNA"/>
</dbReference>
<proteinExistence type="predicted"/>
<keyword evidence="3" id="KW-1185">Reference proteome</keyword>
<dbReference type="AlphaFoldDB" id="A0A846YA65"/>
<dbReference type="InterPro" id="IPR032710">
    <property type="entry name" value="NTF2-like_dom_sf"/>
</dbReference>
<comment type="caution">
    <text evidence="2">The sequence shown here is derived from an EMBL/GenBank/DDBJ whole genome shotgun (WGS) entry which is preliminary data.</text>
</comment>
<dbReference type="RefSeq" id="WP_062977813.1">
    <property type="nucleotide sequence ID" value="NZ_JAAXOT010000004.1"/>
</dbReference>
<dbReference type="Pfam" id="PF12680">
    <property type="entry name" value="SnoaL_2"/>
    <property type="match status" value="1"/>
</dbReference>
<evidence type="ECO:0000313" key="2">
    <source>
        <dbReference type="EMBL" id="NKY56466.1"/>
    </source>
</evidence>
<dbReference type="Proteomes" id="UP000570678">
    <property type="component" value="Unassembled WGS sequence"/>
</dbReference>
<protein>
    <submittedName>
        <fullName evidence="2">Nuclear transport factor 2 family protein</fullName>
    </submittedName>
</protein>
<name>A0A846YA65_9NOCA</name>
<dbReference type="InterPro" id="IPR037401">
    <property type="entry name" value="SnoaL-like"/>
</dbReference>
<reference evidence="2 3" key="1">
    <citation type="submission" date="2020-04" db="EMBL/GenBank/DDBJ databases">
        <title>MicrobeNet Type strains.</title>
        <authorList>
            <person name="Nicholson A.C."/>
        </authorList>
    </citation>
    <scope>NUCLEOTIDE SEQUENCE [LARGE SCALE GENOMIC DNA]</scope>
    <source>
        <strain evidence="2 3">JCM 3332</strain>
    </source>
</reference>